<evidence type="ECO:0000313" key="3">
    <source>
        <dbReference type="Proteomes" id="UP000799771"/>
    </source>
</evidence>
<feature type="compositionally biased region" description="Polar residues" evidence="1">
    <location>
        <begin position="158"/>
        <end position="169"/>
    </location>
</feature>
<protein>
    <submittedName>
        <fullName evidence="2">Uncharacterized protein</fullName>
    </submittedName>
</protein>
<dbReference type="Proteomes" id="UP000799771">
    <property type="component" value="Unassembled WGS sequence"/>
</dbReference>
<accession>A0A6A6ASA6</accession>
<gene>
    <name evidence="2" type="ORF">P153DRAFT_1858</name>
</gene>
<evidence type="ECO:0000256" key="1">
    <source>
        <dbReference type="SAM" id="MobiDB-lite"/>
    </source>
</evidence>
<proteinExistence type="predicted"/>
<keyword evidence="3" id="KW-1185">Reference proteome</keyword>
<feature type="compositionally biased region" description="Polar residues" evidence="1">
    <location>
        <begin position="106"/>
        <end position="139"/>
    </location>
</feature>
<evidence type="ECO:0000313" key="2">
    <source>
        <dbReference type="EMBL" id="KAF2134446.1"/>
    </source>
</evidence>
<sequence length="269" mass="29721">MEDYAYPNGSGNVNMRRFPNSQDLDFHLANDNVNSIGQERFVPQQISHPYPESSNTHQPYNTTPRYSLSMIPGQRITQHPAVSPTYTTALSNPHLINGVPPHPANMSRSTSYNSWTQAGQHQSAGQYRTPRGSFNNGSHTGAVVMSPSVSQISDSSSTQNEHQFHGSQSRPIVPSYYGSQPMNNHYNLAVTEAIDPSFDFDASGTFRRRLMTNGSMALGQEVTSTDLHLYSTSSLDSGKTIIVHNGYSWYGHARPSTATLAISWTLPWL</sequence>
<feature type="compositionally biased region" description="Low complexity" evidence="1">
    <location>
        <begin position="146"/>
        <end position="157"/>
    </location>
</feature>
<organism evidence="2 3">
    <name type="scientific">Dothidotthia symphoricarpi CBS 119687</name>
    <dbReference type="NCBI Taxonomy" id="1392245"/>
    <lineage>
        <taxon>Eukaryota</taxon>
        <taxon>Fungi</taxon>
        <taxon>Dikarya</taxon>
        <taxon>Ascomycota</taxon>
        <taxon>Pezizomycotina</taxon>
        <taxon>Dothideomycetes</taxon>
        <taxon>Pleosporomycetidae</taxon>
        <taxon>Pleosporales</taxon>
        <taxon>Dothidotthiaceae</taxon>
        <taxon>Dothidotthia</taxon>
    </lineage>
</organism>
<dbReference type="GeneID" id="54402837"/>
<name>A0A6A6ASA6_9PLEO</name>
<feature type="region of interest" description="Disordered" evidence="1">
    <location>
        <begin position="106"/>
        <end position="169"/>
    </location>
</feature>
<dbReference type="AlphaFoldDB" id="A0A6A6ASA6"/>
<dbReference type="EMBL" id="ML977497">
    <property type="protein sequence ID" value="KAF2134446.1"/>
    <property type="molecule type" value="Genomic_DNA"/>
</dbReference>
<reference evidence="2" key="1">
    <citation type="journal article" date="2020" name="Stud. Mycol.">
        <title>101 Dothideomycetes genomes: a test case for predicting lifestyles and emergence of pathogens.</title>
        <authorList>
            <person name="Haridas S."/>
            <person name="Albert R."/>
            <person name="Binder M."/>
            <person name="Bloem J."/>
            <person name="Labutti K."/>
            <person name="Salamov A."/>
            <person name="Andreopoulos B."/>
            <person name="Baker S."/>
            <person name="Barry K."/>
            <person name="Bills G."/>
            <person name="Bluhm B."/>
            <person name="Cannon C."/>
            <person name="Castanera R."/>
            <person name="Culley D."/>
            <person name="Daum C."/>
            <person name="Ezra D."/>
            <person name="Gonzalez J."/>
            <person name="Henrissat B."/>
            <person name="Kuo A."/>
            <person name="Liang C."/>
            <person name="Lipzen A."/>
            <person name="Lutzoni F."/>
            <person name="Magnuson J."/>
            <person name="Mondo S."/>
            <person name="Nolan M."/>
            <person name="Ohm R."/>
            <person name="Pangilinan J."/>
            <person name="Park H.-J."/>
            <person name="Ramirez L."/>
            <person name="Alfaro M."/>
            <person name="Sun H."/>
            <person name="Tritt A."/>
            <person name="Yoshinaga Y."/>
            <person name="Zwiers L.-H."/>
            <person name="Turgeon B."/>
            <person name="Goodwin S."/>
            <person name="Spatafora J."/>
            <person name="Crous P."/>
            <person name="Grigoriev I."/>
        </authorList>
    </citation>
    <scope>NUCLEOTIDE SEQUENCE</scope>
    <source>
        <strain evidence="2">CBS 119687</strain>
    </source>
</reference>
<dbReference type="RefSeq" id="XP_033528833.1">
    <property type="nucleotide sequence ID" value="XM_033662405.1"/>
</dbReference>